<reference evidence="2 3" key="1">
    <citation type="journal article" date="2004" name="Science">
        <title>The genome of the diatom Thalassiosira pseudonana: ecology, evolution, and metabolism.</title>
        <authorList>
            <person name="Armbrust E.V."/>
            <person name="Berges J.A."/>
            <person name="Bowler C."/>
            <person name="Green B.R."/>
            <person name="Martinez D."/>
            <person name="Putnam N.H."/>
            <person name="Zhou S."/>
            <person name="Allen A.E."/>
            <person name="Apt K.E."/>
            <person name="Bechner M."/>
            <person name="Brzezinski M.A."/>
            <person name="Chaal B.K."/>
            <person name="Chiovitti A."/>
            <person name="Davis A.K."/>
            <person name="Demarest M.S."/>
            <person name="Detter J.C."/>
            <person name="Glavina T."/>
            <person name="Goodstein D."/>
            <person name="Hadi M.Z."/>
            <person name="Hellsten U."/>
            <person name="Hildebrand M."/>
            <person name="Jenkins B.D."/>
            <person name="Jurka J."/>
            <person name="Kapitonov V.V."/>
            <person name="Kroger N."/>
            <person name="Lau W.W."/>
            <person name="Lane T.W."/>
            <person name="Larimer F.W."/>
            <person name="Lippmeier J.C."/>
            <person name="Lucas S."/>
            <person name="Medina M."/>
            <person name="Montsant A."/>
            <person name="Obornik M."/>
            <person name="Parker M.S."/>
            <person name="Palenik B."/>
            <person name="Pazour G.J."/>
            <person name="Richardson P.M."/>
            <person name="Rynearson T.A."/>
            <person name="Saito M.A."/>
            <person name="Schwartz D.C."/>
            <person name="Thamatrakoln K."/>
            <person name="Valentin K."/>
            <person name="Vardi A."/>
            <person name="Wilkerson F.P."/>
            <person name="Rokhsar D.S."/>
        </authorList>
    </citation>
    <scope>NUCLEOTIDE SEQUENCE [LARGE SCALE GENOMIC DNA]</scope>
    <source>
        <strain evidence="2 3">CCMP1335</strain>
    </source>
</reference>
<feature type="region of interest" description="Disordered" evidence="1">
    <location>
        <begin position="223"/>
        <end position="270"/>
    </location>
</feature>
<feature type="compositionally biased region" description="Low complexity" evidence="1">
    <location>
        <begin position="103"/>
        <end position="132"/>
    </location>
</feature>
<dbReference type="KEGG" id="tps:THAPS_11038"/>
<feature type="region of interest" description="Disordered" evidence="1">
    <location>
        <begin position="435"/>
        <end position="457"/>
    </location>
</feature>
<dbReference type="EMBL" id="CP001159">
    <property type="protein sequence ID" value="ACI64367.1"/>
    <property type="molecule type" value="Genomic_DNA"/>
</dbReference>
<feature type="compositionally biased region" description="Polar residues" evidence="1">
    <location>
        <begin position="329"/>
        <end position="339"/>
    </location>
</feature>
<feature type="region of interest" description="Disordered" evidence="1">
    <location>
        <begin position="80"/>
        <end position="137"/>
    </location>
</feature>
<accession>B5YM82</accession>
<sequence length="669" mass="73367">MDMLVMVTEKVYLLAEIAMNDMGRRVGVVVMSAAVALPIIGKECLRPSLNLTVLHVSVQPTGTSGNKLSQTHRRCIGIDANESPPQEVVSSAVAKLQSKRSLPKSPSSSTTATTNSFTKGSSGEGSPASSTSNRECDPLLNGVRGHLILVNQLLRDVNNLQASGGTSRFTRRDSTSRISLVRQEKKAYQDIRQHGSKLHVPSIRNGLSSSTLNDSFGRSYSISAKEDEEEGAVVPSRTSSSNAVEDAESSSSDTSSTPSTEADPSTMNQEQLVQEIRRLRSIRREHSKSATLSSIKSIKQHSLNFVDHTSKSSQRARSFHTCTSDRTHRSTSVLSTRVRANSDDAAVSRASFSTVNPQRRPRSNSDDTATRKSNRSSSITNLSLLSNRVLNTSRGVKEKCDVVRESLWNSVASSKDRLQSMDWLAYVQNQKSDRKVMEEADASKVPPSKQESISKSSRYSIMRRQSLISNQLQEVLQKDTGRKVICPCMPPPRPPPLGKKAESSTTDDVVDEDVSMKTVKPPSNTDSLVDEDFNSICYEVKKYRRFRSEEFKLPDRGDNPHVMRRCESEGNTSQSTKLLKGEEPKKDKRPDPSGLSKDEIPVCNNPRGKRRSSSMSPPSPVVAASRTPDPNDDEGDSSSVLSLFSFMDGMSSTVLATTEAYPLKAVQFG</sequence>
<feature type="compositionally biased region" description="Low complexity" evidence="1">
    <location>
        <begin position="613"/>
        <end position="626"/>
    </location>
</feature>
<feature type="compositionally biased region" description="Polar residues" evidence="1">
    <location>
        <begin position="311"/>
        <end position="322"/>
    </location>
</feature>
<reference evidence="2 3" key="2">
    <citation type="journal article" date="2008" name="Nature">
        <title>The Phaeodactylum genome reveals the evolutionary history of diatom genomes.</title>
        <authorList>
            <person name="Bowler C."/>
            <person name="Allen A.E."/>
            <person name="Badger J.H."/>
            <person name="Grimwood J."/>
            <person name="Jabbari K."/>
            <person name="Kuo A."/>
            <person name="Maheswari U."/>
            <person name="Martens C."/>
            <person name="Maumus F."/>
            <person name="Otillar R.P."/>
            <person name="Rayko E."/>
            <person name="Salamov A."/>
            <person name="Vandepoele K."/>
            <person name="Beszteri B."/>
            <person name="Gruber A."/>
            <person name="Heijde M."/>
            <person name="Katinka M."/>
            <person name="Mock T."/>
            <person name="Valentin K."/>
            <person name="Verret F."/>
            <person name="Berges J.A."/>
            <person name="Brownlee C."/>
            <person name="Cadoret J.P."/>
            <person name="Chiovitti A."/>
            <person name="Choi C.J."/>
            <person name="Coesel S."/>
            <person name="De Martino A."/>
            <person name="Detter J.C."/>
            <person name="Durkin C."/>
            <person name="Falciatore A."/>
            <person name="Fournet J."/>
            <person name="Haruta M."/>
            <person name="Huysman M.J."/>
            <person name="Jenkins B.D."/>
            <person name="Jiroutova K."/>
            <person name="Jorgensen R.E."/>
            <person name="Joubert Y."/>
            <person name="Kaplan A."/>
            <person name="Kroger N."/>
            <person name="Kroth P.G."/>
            <person name="La Roche J."/>
            <person name="Lindquist E."/>
            <person name="Lommer M."/>
            <person name="Martin-Jezequel V."/>
            <person name="Lopez P.J."/>
            <person name="Lucas S."/>
            <person name="Mangogna M."/>
            <person name="McGinnis K."/>
            <person name="Medlin L.K."/>
            <person name="Montsant A."/>
            <person name="Oudot-Le Secq M.P."/>
            <person name="Napoli C."/>
            <person name="Obornik M."/>
            <person name="Parker M.S."/>
            <person name="Petit J.L."/>
            <person name="Porcel B.M."/>
            <person name="Poulsen N."/>
            <person name="Robison M."/>
            <person name="Rychlewski L."/>
            <person name="Rynearson T.A."/>
            <person name="Schmutz J."/>
            <person name="Shapiro H."/>
            <person name="Siaut M."/>
            <person name="Stanley M."/>
            <person name="Sussman M.R."/>
            <person name="Taylor A.R."/>
            <person name="Vardi A."/>
            <person name="von Dassow P."/>
            <person name="Vyverman W."/>
            <person name="Willis A."/>
            <person name="Wyrwicz L.S."/>
            <person name="Rokhsar D.S."/>
            <person name="Weissenbach J."/>
            <person name="Armbrust E.V."/>
            <person name="Green B.R."/>
            <person name="Van de Peer Y."/>
            <person name="Grigoriev I.V."/>
        </authorList>
    </citation>
    <scope>NUCLEOTIDE SEQUENCE [LARGE SCALE GENOMIC DNA]</scope>
    <source>
        <strain evidence="2 3">CCMP1335</strain>
    </source>
</reference>
<dbReference type="PaxDb" id="35128-Thaps11038"/>
<feature type="region of interest" description="Disordered" evidence="1">
    <location>
        <begin position="306"/>
        <end position="378"/>
    </location>
</feature>
<dbReference type="GeneID" id="7450903"/>
<dbReference type="HOGENOM" id="CLU_410797_0_0_1"/>
<protein>
    <submittedName>
        <fullName evidence="2">Uncharacterized protein</fullName>
    </submittedName>
</protein>
<feature type="region of interest" description="Disordered" evidence="1">
    <location>
        <begin position="487"/>
        <end position="526"/>
    </location>
</feature>
<feature type="compositionally biased region" description="Low complexity" evidence="1">
    <location>
        <begin position="239"/>
        <end position="265"/>
    </location>
</feature>
<evidence type="ECO:0000313" key="3">
    <source>
        <dbReference type="Proteomes" id="UP000001449"/>
    </source>
</evidence>
<feature type="compositionally biased region" description="Pro residues" evidence="1">
    <location>
        <begin position="488"/>
        <end position="497"/>
    </location>
</feature>
<evidence type="ECO:0000313" key="2">
    <source>
        <dbReference type="EMBL" id="ACI64367.1"/>
    </source>
</evidence>
<organism evidence="2 3">
    <name type="scientific">Thalassiosira pseudonana</name>
    <name type="common">Marine diatom</name>
    <name type="synonym">Cyclotella nana</name>
    <dbReference type="NCBI Taxonomy" id="35128"/>
    <lineage>
        <taxon>Eukaryota</taxon>
        <taxon>Sar</taxon>
        <taxon>Stramenopiles</taxon>
        <taxon>Ochrophyta</taxon>
        <taxon>Bacillariophyta</taxon>
        <taxon>Coscinodiscophyceae</taxon>
        <taxon>Thalassiosirophycidae</taxon>
        <taxon>Thalassiosirales</taxon>
        <taxon>Thalassiosiraceae</taxon>
        <taxon>Thalassiosira</taxon>
    </lineage>
</organism>
<feature type="compositionally biased region" description="Basic and acidic residues" evidence="1">
    <location>
        <begin position="552"/>
        <end position="568"/>
    </location>
</feature>
<gene>
    <name evidence="2" type="ORF">THAPS_11038</name>
</gene>
<evidence type="ECO:0000256" key="1">
    <source>
        <dbReference type="SAM" id="MobiDB-lite"/>
    </source>
</evidence>
<dbReference type="AlphaFoldDB" id="B5YM82"/>
<dbReference type="InParanoid" id="B5YM82"/>
<name>B5YM82_THAPS</name>
<keyword evidence="3" id="KW-1185">Reference proteome</keyword>
<feature type="compositionally biased region" description="Basic and acidic residues" evidence="1">
    <location>
        <begin position="579"/>
        <end position="600"/>
    </location>
</feature>
<dbReference type="Proteomes" id="UP000001449">
    <property type="component" value="Chromosome 18"/>
</dbReference>
<feature type="region of interest" description="Disordered" evidence="1">
    <location>
        <begin position="552"/>
        <end position="639"/>
    </location>
</feature>
<proteinExistence type="predicted"/>
<dbReference type="RefSeq" id="XP_002295650.1">
    <property type="nucleotide sequence ID" value="XM_002295614.1"/>
</dbReference>